<dbReference type="EMBL" id="VVIQ01000002">
    <property type="protein sequence ID" value="MUL27209.1"/>
    <property type="molecule type" value="Genomic_DNA"/>
</dbReference>
<dbReference type="RefSeq" id="WP_155715244.1">
    <property type="nucleotide sequence ID" value="NZ_VVIQ01000002.1"/>
</dbReference>
<comment type="caution">
    <text evidence="1">The sequence shown here is derived from an EMBL/GenBank/DDBJ whole genome shotgun (WGS) entry which is preliminary data.</text>
</comment>
<accession>A0A7C9HDA3</accession>
<name>A0A7C9HDA3_9BACT</name>
<proteinExistence type="predicted"/>
<organism evidence="1 2">
    <name type="scientific">Prevotella vespertina</name>
    <dbReference type="NCBI Taxonomy" id="2608404"/>
    <lineage>
        <taxon>Bacteria</taxon>
        <taxon>Pseudomonadati</taxon>
        <taxon>Bacteroidota</taxon>
        <taxon>Bacteroidia</taxon>
        <taxon>Bacteroidales</taxon>
        <taxon>Prevotellaceae</taxon>
        <taxon>Prevotella</taxon>
    </lineage>
</organism>
<reference evidence="1 2" key="1">
    <citation type="submission" date="2019-09" db="EMBL/GenBank/DDBJ databases">
        <title>Prevotella A2879 sp. nov., isolated from an abscess of a patient.</title>
        <authorList>
            <person name="Buhl M."/>
            <person name="Oberhettinger P."/>
        </authorList>
    </citation>
    <scope>NUCLEOTIDE SEQUENCE [LARGE SCALE GENOMIC DNA]</scope>
    <source>
        <strain evidence="1 2">A2879</strain>
    </source>
</reference>
<protein>
    <submittedName>
        <fullName evidence="1">Uncharacterized protein</fullName>
    </submittedName>
</protein>
<dbReference type="AlphaFoldDB" id="A0A7C9HDA3"/>
<keyword evidence="2" id="KW-1185">Reference proteome</keyword>
<evidence type="ECO:0000313" key="1">
    <source>
        <dbReference type="EMBL" id="MUL27209.1"/>
    </source>
</evidence>
<gene>
    <name evidence="1" type="ORF">F0475_02485</name>
</gene>
<dbReference type="Proteomes" id="UP000482295">
    <property type="component" value="Unassembled WGS sequence"/>
</dbReference>
<evidence type="ECO:0000313" key="2">
    <source>
        <dbReference type="Proteomes" id="UP000482295"/>
    </source>
</evidence>
<sequence length="125" mass="14471">MTQKDLAEEYLIKAKENAIRFKDGKFPDMPLYQENDIKAAFNAGRESVVENMPRLLFKETREGLIADNGIFEFIYHIYKSASVDEPRYAFATSYETPIQWYGTLEEAMDAANDDYKKRIKQALGL</sequence>